<evidence type="ECO:0000313" key="1">
    <source>
        <dbReference type="EMBL" id="CAA9530555.1"/>
    </source>
</evidence>
<proteinExistence type="predicted"/>
<sequence>WRTGWRTRRARTCCSTRTTPWTGT</sequence>
<dbReference type="EMBL" id="CADCVM010000475">
    <property type="protein sequence ID" value="CAA9530555.1"/>
    <property type="molecule type" value="Genomic_DNA"/>
</dbReference>
<organism evidence="1">
    <name type="scientific">uncultured Rubrobacteraceae bacterium</name>
    <dbReference type="NCBI Taxonomy" id="349277"/>
    <lineage>
        <taxon>Bacteria</taxon>
        <taxon>Bacillati</taxon>
        <taxon>Actinomycetota</taxon>
        <taxon>Rubrobacteria</taxon>
        <taxon>Rubrobacterales</taxon>
        <taxon>Rubrobacteraceae</taxon>
        <taxon>environmental samples</taxon>
    </lineage>
</organism>
<feature type="non-terminal residue" evidence="1">
    <location>
        <position position="1"/>
    </location>
</feature>
<reference evidence="1" key="1">
    <citation type="submission" date="2020-02" db="EMBL/GenBank/DDBJ databases">
        <authorList>
            <person name="Meier V. D."/>
        </authorList>
    </citation>
    <scope>NUCLEOTIDE SEQUENCE</scope>
    <source>
        <strain evidence="1">AVDCRST_MAG05</strain>
    </source>
</reference>
<accession>A0A6J4TRY4</accession>
<protein>
    <submittedName>
        <fullName evidence="1">Uncharacterized protein YyaL</fullName>
    </submittedName>
</protein>
<feature type="non-terminal residue" evidence="1">
    <location>
        <position position="24"/>
    </location>
</feature>
<gene>
    <name evidence="1" type="ORF">AVDCRST_MAG05-4350</name>
</gene>
<dbReference type="AlphaFoldDB" id="A0A6J4TRY4"/>
<name>A0A6J4TRY4_9ACTN</name>